<feature type="region of interest" description="Disordered" evidence="1">
    <location>
        <begin position="1"/>
        <end position="62"/>
    </location>
</feature>
<reference evidence="2" key="1">
    <citation type="journal article" date="2002" name="Nature">
        <title>The genome sequence and structure of rice chromosome 1.</title>
        <authorList>
            <person name="Sasaki T."/>
            <person name="Matsumoto T."/>
            <person name="Yamamoto K."/>
            <person name="Sakata K."/>
            <person name="Baba T."/>
            <person name="Katayose Y."/>
            <person name="Wu J."/>
            <person name="Niimura Y."/>
            <person name="Cheng Z."/>
            <person name="Nagamura Y."/>
            <person name="Antonio B.A."/>
            <person name="Kanamori H."/>
            <person name="Hosokawa S."/>
            <person name="Masukawa M."/>
            <person name="Arikawa K."/>
            <person name="Chiden Y."/>
            <person name="Hayashi M."/>
            <person name="Okamoto M."/>
            <person name="Ando T."/>
            <person name="Aoki H."/>
            <person name="Arita K."/>
            <person name="Hamada M."/>
            <person name="Harada C."/>
            <person name="Hijishita S."/>
            <person name="Honda M."/>
            <person name="Ichikawa Y."/>
            <person name="Idonuma A."/>
            <person name="Iijima M."/>
            <person name="Ikeda M."/>
            <person name="Ikeno M."/>
            <person name="Itoh S."/>
            <person name="Itoh T."/>
            <person name="Itoh Y."/>
            <person name="Itoh Y."/>
            <person name="Iwabuchi A."/>
            <person name="Kamiya K."/>
            <person name="Karasawa W."/>
            <person name="Katagiri S."/>
            <person name="Kikuta A."/>
            <person name="Kobayashi N."/>
            <person name="Kono I."/>
            <person name="Machita K."/>
            <person name="Maehara T."/>
            <person name="Mizuno H."/>
            <person name="Mizubayashi T."/>
            <person name="Mukai Y."/>
            <person name="Nagasaki H."/>
            <person name="Nakashima M."/>
            <person name="Nakama Y."/>
            <person name="Nakamichi Y."/>
            <person name="Nakamura M."/>
            <person name="Namiki N."/>
            <person name="Negishi M."/>
            <person name="Ohta I."/>
            <person name="Ono N."/>
            <person name="Saji S."/>
            <person name="Sakai K."/>
            <person name="Shibata M."/>
            <person name="Shimokawa T."/>
            <person name="Shomura A."/>
            <person name="Song J."/>
            <person name="Takazaki Y."/>
            <person name="Terasawa K."/>
            <person name="Tsuji K."/>
            <person name="Waki K."/>
            <person name="Yamagata H."/>
            <person name="Yamane H."/>
            <person name="Yoshiki S."/>
            <person name="Yoshihara R."/>
            <person name="Yukawa K."/>
            <person name="Zhong H."/>
            <person name="Iwama H."/>
            <person name="Endo T."/>
            <person name="Ito H."/>
            <person name="Hahn J.H."/>
            <person name="Kim H.I."/>
            <person name="Eun M.Y."/>
            <person name="Yano M."/>
            <person name="Jiang J."/>
            <person name="Gojobori T."/>
        </authorList>
    </citation>
    <scope>NUCLEOTIDE SEQUENCE</scope>
</reference>
<dbReference type="EMBL" id="AP003223">
    <property type="protein sequence ID" value="BAD73307.1"/>
    <property type="molecule type" value="Genomic_DNA"/>
</dbReference>
<name>Q5QMR0_ORYSJ</name>
<evidence type="ECO:0000313" key="3">
    <source>
        <dbReference type="EMBL" id="BAD73360.1"/>
    </source>
</evidence>
<reference evidence="4" key="3">
    <citation type="journal article" date="2008" name="Nucleic Acids Res.">
        <title>The rice annotation project database (RAP-DB): 2008 update.</title>
        <authorList>
            <consortium name="The rice annotation project (RAP)"/>
        </authorList>
    </citation>
    <scope>GENOME REANNOTATION</scope>
    <source>
        <strain evidence="4">cv. Nipponbare</strain>
    </source>
</reference>
<evidence type="ECO:0000313" key="4">
    <source>
        <dbReference type="Proteomes" id="UP000000763"/>
    </source>
</evidence>
<sequence length="128" mass="13833">MPRSSEEAVVGSGSRLLGMEETTPSGWQHLADGSGTRRDGGGSAWRLEEMAPGGRIRPPLGWGTWIRRPTVGGQRRWPLAVGDGGRGTAAHLLLASARRRALLTAASSRRTSSTPPCHCYFKKNRIEK</sequence>
<gene>
    <name evidence="2" type="ORF">P0007F06.24</name>
    <name evidence="3" type="ORF">P0485G01.14</name>
</gene>
<evidence type="ECO:0000256" key="1">
    <source>
        <dbReference type="SAM" id="MobiDB-lite"/>
    </source>
</evidence>
<accession>Q5QMR0</accession>
<dbReference type="EMBL" id="AP003264">
    <property type="protein sequence ID" value="BAD73360.1"/>
    <property type="molecule type" value="Genomic_DNA"/>
</dbReference>
<dbReference type="AlphaFoldDB" id="Q5QMR0"/>
<organism evidence="2">
    <name type="scientific">Oryza sativa subsp. japonica</name>
    <name type="common">Rice</name>
    <dbReference type="NCBI Taxonomy" id="39947"/>
    <lineage>
        <taxon>Eukaryota</taxon>
        <taxon>Viridiplantae</taxon>
        <taxon>Streptophyta</taxon>
        <taxon>Embryophyta</taxon>
        <taxon>Tracheophyta</taxon>
        <taxon>Spermatophyta</taxon>
        <taxon>Magnoliopsida</taxon>
        <taxon>Liliopsida</taxon>
        <taxon>Poales</taxon>
        <taxon>Poaceae</taxon>
        <taxon>BOP clade</taxon>
        <taxon>Oryzoideae</taxon>
        <taxon>Oryzeae</taxon>
        <taxon>Oryzinae</taxon>
        <taxon>Oryza</taxon>
        <taxon>Oryza sativa</taxon>
    </lineage>
</organism>
<dbReference type="Proteomes" id="UP000000763">
    <property type="component" value="Chromosome 1"/>
</dbReference>
<dbReference type="Proteomes" id="UP000817658">
    <property type="component" value="Chromosome 1"/>
</dbReference>
<evidence type="ECO:0000313" key="2">
    <source>
        <dbReference type="EMBL" id="BAD73307.1"/>
    </source>
</evidence>
<proteinExistence type="predicted"/>
<reference evidence="4" key="2">
    <citation type="journal article" date="2005" name="Nature">
        <title>The map-based sequence of the rice genome.</title>
        <authorList>
            <consortium name="International rice genome sequencing project (IRGSP)"/>
            <person name="Matsumoto T."/>
            <person name="Wu J."/>
            <person name="Kanamori H."/>
            <person name="Katayose Y."/>
            <person name="Fujisawa M."/>
            <person name="Namiki N."/>
            <person name="Mizuno H."/>
            <person name="Yamamoto K."/>
            <person name="Antonio B.A."/>
            <person name="Baba T."/>
            <person name="Sakata K."/>
            <person name="Nagamura Y."/>
            <person name="Aoki H."/>
            <person name="Arikawa K."/>
            <person name="Arita K."/>
            <person name="Bito T."/>
            <person name="Chiden Y."/>
            <person name="Fujitsuka N."/>
            <person name="Fukunaka R."/>
            <person name="Hamada M."/>
            <person name="Harada C."/>
            <person name="Hayashi A."/>
            <person name="Hijishita S."/>
            <person name="Honda M."/>
            <person name="Hosokawa S."/>
            <person name="Ichikawa Y."/>
            <person name="Idonuma A."/>
            <person name="Iijima M."/>
            <person name="Ikeda M."/>
            <person name="Ikeno M."/>
            <person name="Ito K."/>
            <person name="Ito S."/>
            <person name="Ito T."/>
            <person name="Ito Y."/>
            <person name="Ito Y."/>
            <person name="Iwabuchi A."/>
            <person name="Kamiya K."/>
            <person name="Karasawa W."/>
            <person name="Kurita K."/>
            <person name="Katagiri S."/>
            <person name="Kikuta A."/>
            <person name="Kobayashi H."/>
            <person name="Kobayashi N."/>
            <person name="Machita K."/>
            <person name="Maehara T."/>
            <person name="Masukawa M."/>
            <person name="Mizubayashi T."/>
            <person name="Mukai Y."/>
            <person name="Nagasaki H."/>
            <person name="Nagata Y."/>
            <person name="Naito S."/>
            <person name="Nakashima M."/>
            <person name="Nakama Y."/>
            <person name="Nakamichi Y."/>
            <person name="Nakamura M."/>
            <person name="Meguro A."/>
            <person name="Negishi M."/>
            <person name="Ohta I."/>
            <person name="Ohta T."/>
            <person name="Okamoto M."/>
            <person name="Ono N."/>
            <person name="Saji S."/>
            <person name="Sakaguchi M."/>
            <person name="Sakai K."/>
            <person name="Shibata M."/>
            <person name="Shimokawa T."/>
            <person name="Song J."/>
            <person name="Takazaki Y."/>
            <person name="Terasawa K."/>
            <person name="Tsugane M."/>
            <person name="Tsuji K."/>
            <person name="Ueda S."/>
            <person name="Waki K."/>
            <person name="Yamagata H."/>
            <person name="Yamamoto M."/>
            <person name="Yamamoto S."/>
            <person name="Yamane H."/>
            <person name="Yoshiki S."/>
            <person name="Yoshihara R."/>
            <person name="Yukawa K."/>
            <person name="Zhong H."/>
            <person name="Yano M."/>
            <person name="Yuan Q."/>
            <person name="Ouyang S."/>
            <person name="Liu J."/>
            <person name="Jones K.M."/>
            <person name="Gansberger K."/>
            <person name="Moffat K."/>
            <person name="Hill J."/>
            <person name="Bera J."/>
            <person name="Fadrosh D."/>
            <person name="Jin S."/>
            <person name="Johri S."/>
            <person name="Kim M."/>
            <person name="Overton L."/>
            <person name="Reardon M."/>
            <person name="Tsitrin T."/>
            <person name="Vuong H."/>
            <person name="Weaver B."/>
            <person name="Ciecko A."/>
            <person name="Tallon L."/>
            <person name="Jackson J."/>
            <person name="Pai G."/>
            <person name="Aken S.V."/>
            <person name="Utterback T."/>
            <person name="Reidmuller S."/>
            <person name="Feldblyum T."/>
            <person name="Hsiao J."/>
            <person name="Zismann V."/>
            <person name="Iobst S."/>
            <person name="de Vazeille A.R."/>
            <person name="Buell C.R."/>
            <person name="Ying K."/>
            <person name="Li Y."/>
            <person name="Lu T."/>
            <person name="Huang Y."/>
            <person name="Zhao Q."/>
            <person name="Feng Q."/>
            <person name="Zhang L."/>
            <person name="Zhu J."/>
            <person name="Weng Q."/>
            <person name="Mu J."/>
            <person name="Lu Y."/>
            <person name="Fan D."/>
            <person name="Liu Y."/>
            <person name="Guan J."/>
            <person name="Zhang Y."/>
            <person name="Yu S."/>
            <person name="Liu X."/>
            <person name="Zhang Y."/>
            <person name="Hong G."/>
            <person name="Han B."/>
            <person name="Choisne N."/>
            <person name="Demange N."/>
            <person name="Orjeda G."/>
            <person name="Samain S."/>
            <person name="Cattolico L."/>
            <person name="Pelletier E."/>
            <person name="Couloux A."/>
            <person name="Segurens B."/>
            <person name="Wincker P."/>
            <person name="D'Hont A."/>
            <person name="Scarpelli C."/>
            <person name="Weissenbach J."/>
            <person name="Salanoubat M."/>
            <person name="Quetier F."/>
            <person name="Yu Y."/>
            <person name="Kim H.R."/>
            <person name="Rambo T."/>
            <person name="Currie J."/>
            <person name="Collura K."/>
            <person name="Luo M."/>
            <person name="Yang T."/>
            <person name="Ammiraju J.S.S."/>
            <person name="Engler F."/>
            <person name="Soderlund C."/>
            <person name="Wing R.A."/>
            <person name="Palmer L.E."/>
            <person name="de la Bastide M."/>
            <person name="Spiegel L."/>
            <person name="Nascimento L."/>
            <person name="Zutavern T."/>
            <person name="O'Shaughnessy A."/>
            <person name="Dike S."/>
            <person name="Dedhia N."/>
            <person name="Preston R."/>
            <person name="Balija V."/>
            <person name="McCombie W.R."/>
            <person name="Chow T."/>
            <person name="Chen H."/>
            <person name="Chung M."/>
            <person name="Chen C."/>
            <person name="Shaw J."/>
            <person name="Wu H."/>
            <person name="Hsiao K."/>
            <person name="Chao Y."/>
            <person name="Chu M."/>
            <person name="Cheng C."/>
            <person name="Hour A."/>
            <person name="Lee P."/>
            <person name="Lin S."/>
            <person name="Lin Y."/>
            <person name="Liou J."/>
            <person name="Liu S."/>
            <person name="Hsing Y."/>
            <person name="Raghuvanshi S."/>
            <person name="Mohanty A."/>
            <person name="Bharti A.K."/>
            <person name="Gaur A."/>
            <person name="Gupta V."/>
            <person name="Kumar D."/>
            <person name="Ravi V."/>
            <person name="Vij S."/>
            <person name="Kapur A."/>
            <person name="Khurana P."/>
            <person name="Khurana P."/>
            <person name="Khurana J.P."/>
            <person name="Tyagi A.K."/>
            <person name="Gaikwad K."/>
            <person name="Singh A."/>
            <person name="Dalal V."/>
            <person name="Srivastava S."/>
            <person name="Dixit A."/>
            <person name="Pal A.K."/>
            <person name="Ghazi I.A."/>
            <person name="Yadav M."/>
            <person name="Pandit A."/>
            <person name="Bhargava A."/>
            <person name="Sureshbabu K."/>
            <person name="Batra K."/>
            <person name="Sharma T.R."/>
            <person name="Mohapatra T."/>
            <person name="Singh N.K."/>
            <person name="Messing J."/>
            <person name="Nelson A.B."/>
            <person name="Fuks G."/>
            <person name="Kavchok S."/>
            <person name="Keizer G."/>
            <person name="Linton E."/>
            <person name="Llaca V."/>
            <person name="Song R."/>
            <person name="Tanyolac B."/>
            <person name="Young S."/>
            <person name="Ho-Il K."/>
            <person name="Hahn J.H."/>
            <person name="Sangsakoo G."/>
            <person name="Vanavichit A."/>
            <person name="de Mattos Luiz.A.T."/>
            <person name="Zimmer P.D."/>
            <person name="Malone G."/>
            <person name="Dellagostin O."/>
            <person name="de Oliveira A.C."/>
            <person name="Bevan M."/>
            <person name="Bancroft I."/>
            <person name="Minx P."/>
            <person name="Cordum H."/>
            <person name="Wilson R."/>
            <person name="Cheng Z."/>
            <person name="Jin W."/>
            <person name="Jiang J."/>
            <person name="Leong S.A."/>
            <person name="Iwama H."/>
            <person name="Gojobori T."/>
            <person name="Itoh T."/>
            <person name="Niimura Y."/>
            <person name="Fujii Y."/>
            <person name="Habara T."/>
            <person name="Sakai H."/>
            <person name="Sato Y."/>
            <person name="Wilson G."/>
            <person name="Kumar K."/>
            <person name="McCouch S."/>
            <person name="Juretic N."/>
            <person name="Hoen D."/>
            <person name="Wright S."/>
            <person name="Bruskiewich R."/>
            <person name="Bureau T."/>
            <person name="Miyao A."/>
            <person name="Hirochika H."/>
            <person name="Nishikawa T."/>
            <person name="Kadowaki K."/>
            <person name="Sugiura M."/>
            <person name="Burr B."/>
            <person name="Sasaki T."/>
        </authorList>
    </citation>
    <scope>NUCLEOTIDE SEQUENCE [LARGE SCALE GENOMIC DNA]</scope>
    <source>
        <strain evidence="4">cv. Nipponbare</strain>
    </source>
</reference>
<protein>
    <submittedName>
        <fullName evidence="2">Uncharacterized protein</fullName>
    </submittedName>
</protein>